<dbReference type="AlphaFoldDB" id="A0A270B7L3"/>
<keyword evidence="2" id="KW-1185">Reference proteome</keyword>
<accession>A0A270B7L3</accession>
<dbReference type="EMBL" id="NDFP01000015">
    <property type="protein sequence ID" value="PAL21034.1"/>
    <property type="molecule type" value="Genomic_DNA"/>
</dbReference>
<reference evidence="1 2" key="1">
    <citation type="submission" date="2017-04" db="EMBL/GenBank/DDBJ databases">
        <title>Kefir bacterial isolates.</title>
        <authorList>
            <person name="Kim Y."/>
            <person name="Blasche S."/>
            <person name="Patil K.R."/>
        </authorList>
    </citation>
    <scope>NUCLEOTIDE SEQUENCE [LARGE SCALE GENOMIC DNA]</scope>
    <source>
        <strain evidence="1 2">KR-2</strain>
    </source>
</reference>
<gene>
    <name evidence="1" type="ORF">B9K05_11790</name>
</gene>
<dbReference type="Proteomes" id="UP000216033">
    <property type="component" value="Unassembled WGS sequence"/>
</dbReference>
<comment type="caution">
    <text evidence="1">The sequence shown here is derived from an EMBL/GenBank/DDBJ whole genome shotgun (WGS) entry which is preliminary data.</text>
</comment>
<proteinExistence type="predicted"/>
<evidence type="ECO:0000313" key="2">
    <source>
        <dbReference type="Proteomes" id="UP000216033"/>
    </source>
</evidence>
<dbReference type="STRING" id="1231343.Absy_030_033"/>
<evidence type="ECO:0000313" key="1">
    <source>
        <dbReference type="EMBL" id="PAL21034.1"/>
    </source>
</evidence>
<sequence length="92" mass="10226">MDISGVLDGYFCGRIPLPDSEEMVMTEWGTAHEPDPEELVDFMTVENCGPVRLPVVTPHPVPLHEPEEGLLDEEILDLRTAWLRGPCVQPCG</sequence>
<name>A0A270B7L3_9PROT</name>
<organism evidence="1 2">
    <name type="scientific">Acetobacter syzygii</name>
    <dbReference type="NCBI Taxonomy" id="146476"/>
    <lineage>
        <taxon>Bacteria</taxon>
        <taxon>Pseudomonadati</taxon>
        <taxon>Pseudomonadota</taxon>
        <taxon>Alphaproteobacteria</taxon>
        <taxon>Acetobacterales</taxon>
        <taxon>Acetobacteraceae</taxon>
        <taxon>Acetobacter</taxon>
    </lineage>
</organism>
<protein>
    <submittedName>
        <fullName evidence="1">Uncharacterized protein</fullName>
    </submittedName>
</protein>